<feature type="non-terminal residue" evidence="12">
    <location>
        <position position="694"/>
    </location>
</feature>
<feature type="transmembrane region" description="Helical" evidence="10">
    <location>
        <begin position="644"/>
        <end position="661"/>
    </location>
</feature>
<reference evidence="12" key="1">
    <citation type="submission" date="2020-11" db="EMBL/GenBank/DDBJ databases">
        <authorList>
            <person name="Tran Van P."/>
        </authorList>
    </citation>
    <scope>NUCLEOTIDE SEQUENCE</scope>
</reference>
<name>A0A7R9QPH6_9ACAR</name>
<dbReference type="GO" id="GO:0016323">
    <property type="term" value="C:basolateral plasma membrane"/>
    <property type="evidence" value="ECO:0007669"/>
    <property type="project" value="TreeGrafter"/>
</dbReference>
<accession>A0A7R9QPH6</accession>
<dbReference type="InterPro" id="IPR016152">
    <property type="entry name" value="PTrfase/Anion_transptr"/>
</dbReference>
<comment type="subcellular location">
    <subcellularLocation>
        <location evidence="1">Cell membrane</location>
        <topology evidence="1">Multi-pass membrane protein</topology>
    </subcellularLocation>
</comment>
<dbReference type="GO" id="GO:0006820">
    <property type="term" value="P:monoatomic anion transport"/>
    <property type="evidence" value="ECO:0007669"/>
    <property type="project" value="InterPro"/>
</dbReference>
<dbReference type="Proteomes" id="UP000728032">
    <property type="component" value="Unassembled WGS sequence"/>
</dbReference>
<feature type="transmembrane region" description="Helical" evidence="10">
    <location>
        <begin position="334"/>
        <end position="354"/>
    </location>
</feature>
<dbReference type="InterPro" id="IPR003020">
    <property type="entry name" value="HCO3_transpt_euk"/>
</dbReference>
<feature type="domain" description="Bicarbonate transporter-like transmembrane" evidence="11">
    <location>
        <begin position="263"/>
        <end position="439"/>
    </location>
</feature>
<feature type="transmembrane region" description="Helical" evidence="10">
    <location>
        <begin position="464"/>
        <end position="481"/>
    </location>
</feature>
<dbReference type="GO" id="GO:0050801">
    <property type="term" value="P:monoatomic ion homeostasis"/>
    <property type="evidence" value="ECO:0007669"/>
    <property type="project" value="TreeGrafter"/>
</dbReference>
<keyword evidence="8 10" id="KW-0472">Membrane</keyword>
<evidence type="ECO:0000313" key="12">
    <source>
        <dbReference type="EMBL" id="CAD7653478.1"/>
    </source>
</evidence>
<evidence type="ECO:0000256" key="4">
    <source>
        <dbReference type="ARBA" id="ARBA00022475"/>
    </source>
</evidence>
<dbReference type="Gene3D" id="3.40.930.10">
    <property type="entry name" value="Mannitol-specific EII, Chain A"/>
    <property type="match status" value="1"/>
</dbReference>
<evidence type="ECO:0000256" key="5">
    <source>
        <dbReference type="ARBA" id="ARBA00022692"/>
    </source>
</evidence>
<comment type="similarity">
    <text evidence="2">Belongs to the anion exchanger (TC 2.A.31) family.</text>
</comment>
<dbReference type="Pfam" id="PF00955">
    <property type="entry name" value="HCO3_cotransp"/>
    <property type="match status" value="2"/>
</dbReference>
<evidence type="ECO:0000256" key="9">
    <source>
        <dbReference type="SAM" id="MobiDB-lite"/>
    </source>
</evidence>
<feature type="region of interest" description="Disordered" evidence="9">
    <location>
        <begin position="30"/>
        <end position="66"/>
    </location>
</feature>
<dbReference type="AlphaFoldDB" id="A0A7R9QPH6"/>
<evidence type="ECO:0000256" key="1">
    <source>
        <dbReference type="ARBA" id="ARBA00004651"/>
    </source>
</evidence>
<sequence length="694" mass="78615">SLMASTLNAKNMNNEKISSVDRVHHLMRTDTSSNEYNTTNKLRDDLMPVPPSTGRRRSNAFSFSEESKDVDESDECLDLNKYESLINTSLHIVKRKDFLLRDEESLNDINSAKETLFAEGNQLLKNTIQGIYLSSEDHYQFDQSWLCTHCSVPSLSKRRVCIARLKHPTNLGINSTIIRFLIVVLVPIKEKATKSAEELSRSFATVFADLNFRQNLMNATNEQQFIELIEKRAHNLSEKAFLNKDFLEKFREKETRFRLSFGKGIVENVKRRTQYYWSDYVDGFVGPKTIHKTVSTTISLYFACILPCIAFGVLDDKNTDHRIDTRRALIGQTIGGFLFALLGGQPLVIIMTTAPLCLYTKVVFDISQDIGVDFYDMFACVGLWNALFVVLYSLLDVSVLMRWCTRSTEEIFSLFIFFAFSVDAIKSCVKNFETFYCVTECNNSGINESITTTSSGSDCAQQNSVLFLLLMLATVWLALILYDFNKTPYLNGNKREILADYALPLSVIAFSFIGTFLFRDIKAEAFKFSDRFEFSSPSFASLTVSSVFIGMALGFALSLLFFMDQNISAAMVNNPNNQLKKGSAYDWDLFVVGILNAFLSIFGLPWMHGILPHSPIHARSLADVEQRAKDGYVRDVVIRVRETRVTGLLIHLLIGLSLLLIPHPLDYIPISVLNGLFLYCAFASLRGNAFFERI</sequence>
<dbReference type="EMBL" id="CAJPVJ010006719">
    <property type="protein sequence ID" value="CAG2170665.1"/>
    <property type="molecule type" value="Genomic_DNA"/>
</dbReference>
<feature type="transmembrane region" description="Helical" evidence="10">
    <location>
        <begin position="298"/>
        <end position="314"/>
    </location>
</feature>
<dbReference type="InterPro" id="IPR011531">
    <property type="entry name" value="HCO3_transpt-like_TM_dom"/>
</dbReference>
<feature type="domain" description="Bicarbonate transporter-like transmembrane" evidence="11">
    <location>
        <begin position="448"/>
        <end position="694"/>
    </location>
</feature>
<protein>
    <recommendedName>
        <fullName evidence="11">Bicarbonate transporter-like transmembrane domain-containing protein</fullName>
    </recommendedName>
</protein>
<gene>
    <name evidence="12" type="ORF">ONB1V03_LOCUS10131</name>
</gene>
<dbReference type="EMBL" id="OC921544">
    <property type="protein sequence ID" value="CAD7653478.1"/>
    <property type="molecule type" value="Genomic_DNA"/>
</dbReference>
<keyword evidence="13" id="KW-1185">Reference proteome</keyword>
<dbReference type="PANTHER" id="PTHR11453">
    <property type="entry name" value="ANION EXCHANGE PROTEIN"/>
    <property type="match status" value="1"/>
</dbReference>
<feature type="compositionally biased region" description="Polar residues" evidence="9">
    <location>
        <begin position="30"/>
        <end position="40"/>
    </location>
</feature>
<dbReference type="PANTHER" id="PTHR11453:SF127">
    <property type="entry name" value="SOLUTE CARRIER FAMILY 4 MEMBER 11"/>
    <property type="match status" value="1"/>
</dbReference>
<dbReference type="PRINTS" id="PR01231">
    <property type="entry name" value="HCO3TRNSPORT"/>
</dbReference>
<feature type="transmembrane region" description="Helical" evidence="10">
    <location>
        <begin position="667"/>
        <end position="685"/>
    </location>
</feature>
<evidence type="ECO:0000313" key="13">
    <source>
        <dbReference type="Proteomes" id="UP000728032"/>
    </source>
</evidence>
<evidence type="ECO:0000256" key="6">
    <source>
        <dbReference type="ARBA" id="ARBA00022989"/>
    </source>
</evidence>
<evidence type="ECO:0000256" key="2">
    <source>
        <dbReference type="ARBA" id="ARBA00010993"/>
    </source>
</evidence>
<feature type="non-terminal residue" evidence="12">
    <location>
        <position position="1"/>
    </location>
</feature>
<keyword evidence="3" id="KW-0813">Transport</keyword>
<evidence type="ECO:0000256" key="3">
    <source>
        <dbReference type="ARBA" id="ARBA00022448"/>
    </source>
</evidence>
<evidence type="ECO:0000256" key="10">
    <source>
        <dbReference type="SAM" id="Phobius"/>
    </source>
</evidence>
<feature type="transmembrane region" description="Helical" evidence="10">
    <location>
        <begin position="501"/>
        <end position="518"/>
    </location>
</feature>
<feature type="transmembrane region" description="Helical" evidence="10">
    <location>
        <begin position="589"/>
        <end position="611"/>
    </location>
</feature>
<feature type="transmembrane region" description="Helical" evidence="10">
    <location>
        <begin position="539"/>
        <end position="563"/>
    </location>
</feature>
<keyword evidence="6 10" id="KW-1133">Transmembrane helix</keyword>
<feature type="transmembrane region" description="Helical" evidence="10">
    <location>
        <begin position="374"/>
        <end position="395"/>
    </location>
</feature>
<dbReference type="FunFam" id="1.10.287.570:FF:000002">
    <property type="entry name" value="Solute carrier family 4 member 11"/>
    <property type="match status" value="1"/>
</dbReference>
<dbReference type="Gene3D" id="1.10.287.570">
    <property type="entry name" value="Helical hairpin bin"/>
    <property type="match status" value="1"/>
</dbReference>
<dbReference type="SUPFAM" id="SSF55804">
    <property type="entry name" value="Phoshotransferase/anion transport protein"/>
    <property type="match status" value="1"/>
</dbReference>
<evidence type="ECO:0000256" key="7">
    <source>
        <dbReference type="ARBA" id="ARBA00023065"/>
    </source>
</evidence>
<dbReference type="OrthoDB" id="1735926at2759"/>
<evidence type="ECO:0000256" key="8">
    <source>
        <dbReference type="ARBA" id="ARBA00023136"/>
    </source>
</evidence>
<evidence type="ECO:0000259" key="11">
    <source>
        <dbReference type="Pfam" id="PF00955"/>
    </source>
</evidence>
<keyword evidence="7" id="KW-0406">Ion transport</keyword>
<keyword evidence="4" id="KW-1003">Cell membrane</keyword>
<keyword evidence="5 10" id="KW-0812">Transmembrane</keyword>
<dbReference type="GO" id="GO:0005452">
    <property type="term" value="F:solute:inorganic anion antiporter activity"/>
    <property type="evidence" value="ECO:0007669"/>
    <property type="project" value="InterPro"/>
</dbReference>
<organism evidence="12">
    <name type="scientific">Oppiella nova</name>
    <dbReference type="NCBI Taxonomy" id="334625"/>
    <lineage>
        <taxon>Eukaryota</taxon>
        <taxon>Metazoa</taxon>
        <taxon>Ecdysozoa</taxon>
        <taxon>Arthropoda</taxon>
        <taxon>Chelicerata</taxon>
        <taxon>Arachnida</taxon>
        <taxon>Acari</taxon>
        <taxon>Acariformes</taxon>
        <taxon>Sarcoptiformes</taxon>
        <taxon>Oribatida</taxon>
        <taxon>Brachypylina</taxon>
        <taxon>Oppioidea</taxon>
        <taxon>Oppiidae</taxon>
        <taxon>Oppiella</taxon>
    </lineage>
</organism>
<proteinExistence type="inferred from homology"/>